<dbReference type="Pfam" id="PF19406">
    <property type="entry name" value="PKD_5"/>
    <property type="match status" value="3"/>
</dbReference>
<feature type="region of interest" description="Disordered" evidence="1">
    <location>
        <begin position="4855"/>
        <end position="4885"/>
    </location>
</feature>
<reference evidence="5 6" key="1">
    <citation type="submission" date="2024-01" db="EMBL/GenBank/DDBJ databases">
        <title>Pedobacter sp. nov., isolated from fresh soil.</title>
        <authorList>
            <person name="Le N.T.T."/>
        </authorList>
    </citation>
    <scope>NUCLEOTIDE SEQUENCE [LARGE SCALE GENOMIC DNA]</scope>
    <source>
        <strain evidence="5 6">KR3-3</strain>
    </source>
</reference>
<name>A0ABU7I5C9_9SPHI</name>
<evidence type="ECO:0000313" key="6">
    <source>
        <dbReference type="Proteomes" id="UP001336835"/>
    </source>
</evidence>
<dbReference type="Pfam" id="PF13585">
    <property type="entry name" value="CHU_C"/>
    <property type="match status" value="1"/>
</dbReference>
<keyword evidence="6" id="KW-1185">Reference proteome</keyword>
<feature type="domain" description="PKD-like" evidence="3">
    <location>
        <begin position="1707"/>
        <end position="1790"/>
    </location>
</feature>
<dbReference type="Gene3D" id="2.60.40.10">
    <property type="entry name" value="Immunoglobulins"/>
    <property type="match status" value="2"/>
</dbReference>
<dbReference type="Proteomes" id="UP001336835">
    <property type="component" value="Unassembled WGS sequence"/>
</dbReference>
<dbReference type="NCBIfam" id="TIGR04131">
    <property type="entry name" value="Bac_Flav_CTERM"/>
    <property type="match status" value="1"/>
</dbReference>
<evidence type="ECO:0000313" key="5">
    <source>
        <dbReference type="EMBL" id="MEE1944668.1"/>
    </source>
</evidence>
<feature type="domain" description="DUF11" evidence="2">
    <location>
        <begin position="5153"/>
        <end position="5268"/>
    </location>
</feature>
<feature type="domain" description="PKD-like" evidence="3">
    <location>
        <begin position="958"/>
        <end position="1039"/>
    </location>
</feature>
<feature type="compositionally biased region" description="Polar residues" evidence="1">
    <location>
        <begin position="1988"/>
        <end position="2010"/>
    </location>
</feature>
<dbReference type="InterPro" id="IPR026341">
    <property type="entry name" value="T9SS_type_B"/>
</dbReference>
<dbReference type="Gene3D" id="2.60.40.1170">
    <property type="entry name" value="Mu homology domain, subdomain B"/>
    <property type="match status" value="1"/>
</dbReference>
<feature type="domain" description="DUF7507" evidence="4">
    <location>
        <begin position="4662"/>
        <end position="4753"/>
    </location>
</feature>
<gene>
    <name evidence="5" type="ORF">VRU48_06085</name>
</gene>
<dbReference type="InterPro" id="IPR051172">
    <property type="entry name" value="Chlamydia_OmcB"/>
</dbReference>
<evidence type="ECO:0000256" key="1">
    <source>
        <dbReference type="SAM" id="MobiDB-lite"/>
    </source>
</evidence>
<dbReference type="InterPro" id="IPR001434">
    <property type="entry name" value="OmcB-like_DUF11"/>
</dbReference>
<dbReference type="Pfam" id="PF01345">
    <property type="entry name" value="DUF11"/>
    <property type="match status" value="4"/>
</dbReference>
<dbReference type="InterPro" id="IPR045828">
    <property type="entry name" value="PKD_Bacteroidetes"/>
</dbReference>
<proteinExistence type="predicted"/>
<sequence length="5364" mass="539813">MIRNLPLSFTNHLKRQLSLGFLILMAIIAFCLLLSNPVQAQTYKTHYIAPAPWQYWSDANELVVTTNTAGTTVTVKKSDGTSVITLNPTPGNPAVYRFVGSPVGLNRNALNTILTGAGLIVSGNNPISVNIRNVASDNLVGGAASDQYIKGNASLFSFGDAAIGTSFRVGYYRDGDLNGVSTTTSTKRPVYSVMAINDGTTVKLNGTAVTTLNAGQSYILQATLGSLVETSGPAVMNTGINVDAPGGCGDGAFNPVPPVTSLGGEYIVVRGAGNNTAEQTTIVATEANTSVTVYNFTSTGVLQSANTYNLVAAGSFVTFANGVAGSGSGSGQTGDQGSGSRIVATKNIVAYSGTANNCEVDVATLAPISTCGGSLKAETYKFRDYAGGDLSYFAYIITKSPTEKVYLTTTGGSPSYTNVDIETLSGTRRQLGSSGAYVIDFTNANIGAPNSFTLTSNSRLTVAMVQSGGGFSMSNFLSPLPEQALKPTYTQSDCASATLTADPASLPPYQWYLDGNPISGATSNTYVAAVSGSYTVTSKLDCGYSAQSIPVVLALCNVDLYVNKTVSNPTPAVNSTVVFTIKATNSSVASGTVTGTGNAIGVSVNDLLPSGYTYVSSNPAPGTSYNSTTGLWSIGAMNPGQELTLTISAIVKSTGSYTNTAIISGPQADPIPSNNTSSVTPTPVSITLTSANGTDAQSICKGSAITNITYSLSGSTNGTVSGLPAGLTGVYDGSAKTFTISGTPTEPASGIQTFTYTVNSINGSTTVSTTGTITVNNAVGTPVFAAGSSSTRCQAPGTTTYTATAANSSSISYSISPSAAGVINASTGTVTWSSTFNGTATITATATGVCGTKSADHTVTVTATGVITGSSPVCSGTTGTLTLGSTTASVVRWEASTDNGSTWSNIANTTNTYTYTNIQATTIFRAVVSGNGCSNAYSTTATITVTPKPAVNNQTYTLCQTGNFNFAPIDVPTGTTYTWSAPTVTGGTVSGTTAGTNQSSVNQTLTNTGTTVATVTYTVTPTYSSCSGSSFTITVTVVPTLTASATNPAAICTGSSFSVSPTSNVSGTTYTWTAALQSGTATGFSNQSTPVSSPISQTLTNTTTTNAVVRYTVTPIYNGCSGNTFTFDVTVNAVIGNNTISGAQTICAGSTASLTGATPTGGNGTYTYLWQQSTNGGTNWAAATGTNNGQNYTSATLSQTTQYRRIVTSGPCASNTSAAVTVTVNPVATLVLTSGTADQTICAGSSISDIVYTYGGSATGATVTGLSATNYTINTTNKTVTIKGAVASTSTYVIATTGQVAPCNPVSLSGTITVSPAATLVLTSGSANQAICAGASVSSIVYTYGGSATGVTVTGLPATNYTINTTNQTVTISGAVASTSNYTISTTGQTAPCAAVSLNGTITVNPLPTATLGGTTTVCQNATAPNVTFTGANGTAPYTFTYKINGGADLTVTTTSGNSVTVAQPTGTAGTFAYTLVSVKDASSTTCSNAQSGTATITVNPLPTASIAGTTAVCQNAGTPSVTFTGANGTAPYTFTYKINNGSNLTVTTTSGSSVTVAQPTGTAGTFTYTLVSVKDASSTTCTNAQSGTATITINPLPTASIGGTATVCQNATAPNVTFTGANGTAPYTFTYKVNGGADLTVTTASGNSVTVAQPTGTAGTFAYTLVSVKDASATTCTNAQNGTATITVNSTPKGFNDAVTLNCTGALAYNLQANVNNTANGGNSVASSFAWTVSSNPNVIGETAGSGNSINQTLYNTSTTVQTVTYTVTPTASGAGTCAGSTFTVTVTVPVCSSISITKTANTSSVTVAGTVINYTITVVNTGNANQTNVVVSDPLLGGALGSPVKTGGNQDAILEKGETWTYSGSYTVTQTDLNNNGNPTANGKITNTATVKTTEIPAGQSATAEASLNLNAAISLVKTGALNLSGNTITYNFTVKNEGNVTLNNLSIVDSKVTGPITVTPSTLAPGATATATATYTISNTEKVGGSVSNSATVTGKDPQNNNVTDISGTATNNNTPTVTPTGVYAADDSGSVNAVTGGPAVNNVLVNDKLNGNPATLSNVTLTLVSTSSPKVMLDEASGKVIVAPNTPVGTYTLVYQIEDIANPGNVKTATVTVNVVNGDLIAANDSGTANAVTGGTAISNILANDLYNTSLPATTSNVTIAEVPGSNTSAGKVTLNPADGSVNVAQNTPAGTYYIDYTITDKLDNSKTSTARIEVVVGTGALAAIDDSGSANSVSGGTAISNILTNDTYNGGSAASFNNVTITEVAGSNTSGGKVTLNTATGEVKVAQNTPAGVYKIDYTITDKLDNSKVSTATITVTVASGAIVATNDSGTANTVTGGVAIANVLNNDTYNGGSTASLSNVTLTEVVGSNNSGGKVTLNTADGSVNVAQNTPAGVYTIDYKITDKLDNSKTSTATITVTVGAGALTATNDSGTSNTVDGGVAIANILANDKYNGTATAPGLANVTITEVAGSNTSAGKVTLNAADGSVNVAPNTPAGVYTIDYKITDKLDNSKTSTATITVTVASGTLVATNDNGTANTVTGGTAVANVLANDKYNGTSNAPTLTNVTLAEVPGSNTSAGKVTLNIADGSVKVAPNTPAGTYTLNYTITDKLDNSKTSTATVTVVVGAGAIVATNDSGTANTVTGGTAIENVLANDTYNGGVAASLTNVTLAEVAGTNTSAGKVTLNIADGSVNVAPNTPAGVYTFDYKITDKLDNSKTSTATVTVTVGAGTLTANNDAGTANTVTGGVAVANVLANDKYNGTALAPTLTNVTLAEVAGTNTSAGKITLNTADGSVNVAANTPAGVYTLDYKITDKLDNSKTSTATVTITVASGALVATNDNGSANSVTGGTPIANVLANDKYNGTSTAPGLTDVTLAEVAGSNTSAGKITLNTADGSVKVAPNTPAGVYTFDYKITDKLDNSKTSTATVTITVASGALVATNDNGTANSVTGGTAVGNVLSNDKYNGTSSAPTLANVTLAEVAGTNTSGGKVTLNTADGSVKVAPNTPAGVYTFDYKITDKLDNSKTSTATVTITVASGALVATNDNGTANSVTGGTAVGNVLSNDKYNGTSSAPTLTNVTLAEVAGSNTSGGKVTLNTADGSVKVAPNTPAGTYTLDYIITDKLDNSKTSTATVTVTVSSGAILASNDSGTSNSVNGGTAIANILSNDTYNGGVAAGISNVTITEVPASNTSGGKVTLNTATGEVTVAQNTPAGVYTIDYTITDKLDNSKTSTARITVTVASGAVFAANDAGTANTVNGGLAIADILANDTYNGGASASLSNVTITEVPASNTSGGKVTLDTTTGEVMVAQHTPAGTYLIDYTITDKLDNSKTSTARISVIVASASIAATNDAGSINGFNGGTVVNNVLANDTYNGGIQATLTNVNLSQVSTTNSNVTLDATNGHVNVAPGTPAGTYMLVYEIVDKLDPMQVKQATVTVTVTAPVMVALNDAGAINGVTGGAAVANVLINDRYNGNPATLTNVTLSQISSTSPNVTLDPATGKVNVAPGTPEAVYTLVYQITDKLNPTLTKQATVTINVSAAPMIASDDEGSVNGLVGGTAVDNVLANDNYNGHIPTLTEVNLTQVSSTSPNVTLDVTSGKVNVAPNTPAGTYTLVYQIEDKLNPGQTKQATVTITVDPPALAASNDSGSVNGLPGGVAVANVLLNDTYNGATATVGNVTITQVSTTSPKVTIDPANGSVNVAGNTPAGVYTLVYQIEDKLNPGLTKQATVTVTVTAPALNALNNSGSVNGLVGGTAVNNVLNNDSYNGGPATLTNVNLTQVSTNNPNVTLDVTSGKVNVAPNTPVGNYVLVYQIEDKLNPGQTKQAQVLVTVTAPPMVALDNSGSINGLTGGAAIPDVLNNDTYNGVTATLTMVNLSQVSTTNSNVTLDPATGNVNVAPNTAAGTYTVVYQIEDKLNPGLTKQASAIVTVTAPSLLATNDSGSVNGLTGGTAVNTVLWNDAYNGNPARPSDVTITQISTNNPNVSLDVANGEVNVAPNTPAGIYTLVYQIEDKLNPGQTKQATVTITVNAPIMVATGDSGSVNGLTGGTAVNNVLWNDTYNGDPATLTDVNLTQVSTSNPNVSLDVANGEVKVAPNTPAGTYTLVYQIEDKLNPGQTKQATVTITVNAPAMVANNDGGTINGLTGGTVVDNVLVNDTYNGNPATLADVNLTQVSTSNPNVTLDVTTGKVKVAPNTPAGTYTVVYQIEDKLNPGQTKQATITVVVDAPAMMANDDSGNINGLTGGMAINNVLVNDTYNGNPATLTDVNLTQVSTSNPNVTLDPATGKVKVAPNTPAGTYTVVYQIEDKLNPGQTKQATATITVNAPAMVASNDNGTANGLTGGTAVTNVLANDTYNGNPATLANVTLTQVSTSNPNVTLDPTTGAVNVAPNTPVGTYTIVYQIEDKLNPGQTKQATVTITVTTGAIAASPDNGTANGFTGGVAVTNILINDTYNDGATATTGTVNIVQLSTSNPKINIDPATGMVNVAAGTLPGSYTLHYEITDKLDASKKANTTVIVDVPNWVTDLSITKIANKAGVEPNESISYLLTIKNMGPATLLAGKVIGLTENLPAGLENITYSTTGGSYDAAGHTFTIGTDLLANQTVTVTLTGTIAPNFAQANIVNSASVDVASGTTDPDPSNNTATSTSTILKGGVTLVKTAVISADRNQVTYTFTMTNTGSVPLSNVLLNDPKLGLNKIIPGTLAVGASVVQTEVYTLTQADKDLGSVTNTATVTTKSPAGNTITDISGTDGTNNTPTVTTIAGTAAMTFTKVANNTVSKAGDVINYTLVVKNTGSLTLSNITVVDAGADAGSITPAVIASILPGETATLTAKHTVTQAEVNAGSFSNQASATAKDPQNNSVNKVSDDPNTPAANDPTVVKIGAVPSMTLTKVANNSGIKAGDVINYTLVVKNTGNVTLTNVVVADAGADAGSILPASIASILPGASVTVTAKHTLTQAEINVGTFSNQASVTGKDPANNTVSKPKSDDPNTPEPDDPTVVVLTPNANLVTVKTLKNTAQTSYIPGEEVPFLITITNNGPSAASNVKVVDYAPAGTTISRWKATATGFTLANTSGTGNLDQTITLMPNGAQVVFEVTVKTDNGSSSPSLAMQPLSNTVKVTTATPDLTTAGDVPTTTPIPATIMNDLSITKTSDHNTPTGTDTPFDYTITVKNNGFFTASSVVVTDVLPAGLSYVSNQATAGMASFSNGTATLTWNINTLAAGATATLTLKVKANIGGVISNTASVKALEGDPNTANNTATDLKEIFVLNTKPNVITPNGDGKNDTFVIDGLELYPENNLSIFNRWGNEVFHSNGGYKNDWNGNGLKEGTYYYLLKVKDSKGNWSVSKGYITLLRNN</sequence>
<accession>A0ABU7I5C9</accession>
<feature type="domain" description="DUF7507" evidence="4">
    <location>
        <begin position="4773"/>
        <end position="4870"/>
    </location>
</feature>
<feature type="domain" description="PKD-like" evidence="3">
    <location>
        <begin position="1050"/>
        <end position="1132"/>
    </location>
</feature>
<feature type="region of interest" description="Disordered" evidence="1">
    <location>
        <begin position="4976"/>
        <end position="5007"/>
    </location>
</feature>
<feature type="domain" description="DUF11" evidence="2">
    <location>
        <begin position="5023"/>
        <end position="5143"/>
    </location>
</feature>
<feature type="domain" description="DUF11" evidence="2">
    <location>
        <begin position="559"/>
        <end position="680"/>
    </location>
</feature>
<dbReference type="RefSeq" id="WP_330107032.1">
    <property type="nucleotide sequence ID" value="NZ_JAZDQT010000001.1"/>
</dbReference>
<dbReference type="Pfam" id="PF24346">
    <property type="entry name" value="DUF7507"/>
    <property type="match status" value="5"/>
</dbReference>
<dbReference type="InterPro" id="IPR013783">
    <property type="entry name" value="Ig-like_fold"/>
</dbReference>
<feature type="region of interest" description="Disordered" evidence="1">
    <location>
        <begin position="1988"/>
        <end position="2018"/>
    </location>
</feature>
<dbReference type="EMBL" id="JAZDQT010000001">
    <property type="protein sequence ID" value="MEE1944668.1"/>
    <property type="molecule type" value="Genomic_DNA"/>
</dbReference>
<protein>
    <submittedName>
        <fullName evidence="5">PKD-like domain-containing protein</fullName>
    </submittedName>
</protein>
<feature type="compositionally biased region" description="Polar residues" evidence="1">
    <location>
        <begin position="4855"/>
        <end position="4880"/>
    </location>
</feature>
<evidence type="ECO:0000259" key="4">
    <source>
        <dbReference type="Pfam" id="PF24346"/>
    </source>
</evidence>
<dbReference type="InterPro" id="IPR055354">
    <property type="entry name" value="DUF7507"/>
</dbReference>
<feature type="domain" description="DUF7507" evidence="4">
    <location>
        <begin position="1914"/>
        <end position="2008"/>
    </location>
</feature>
<evidence type="ECO:0000259" key="3">
    <source>
        <dbReference type="Pfam" id="PF19406"/>
    </source>
</evidence>
<evidence type="ECO:0000259" key="2">
    <source>
        <dbReference type="Pfam" id="PF01345"/>
    </source>
</evidence>
<dbReference type="PANTHER" id="PTHR34819">
    <property type="entry name" value="LARGE CYSTEINE-RICH PERIPLASMIC PROTEIN OMCB"/>
    <property type="match status" value="1"/>
</dbReference>
<feature type="domain" description="DUF7507" evidence="4">
    <location>
        <begin position="4893"/>
        <end position="4991"/>
    </location>
</feature>
<feature type="domain" description="DUF7507" evidence="4">
    <location>
        <begin position="1795"/>
        <end position="1902"/>
    </location>
</feature>
<comment type="caution">
    <text evidence="5">The sequence shown here is derived from an EMBL/GenBank/DDBJ whole genome shotgun (WGS) entry which is preliminary data.</text>
</comment>
<feature type="compositionally biased region" description="Polar residues" evidence="1">
    <location>
        <begin position="4976"/>
        <end position="4991"/>
    </location>
</feature>
<feature type="domain" description="DUF11" evidence="2">
    <location>
        <begin position="4533"/>
        <end position="4654"/>
    </location>
</feature>
<organism evidence="5 6">
    <name type="scientific">Pedobacter albus</name>
    <dbReference type="NCBI Taxonomy" id="3113905"/>
    <lineage>
        <taxon>Bacteria</taxon>
        <taxon>Pseudomonadati</taxon>
        <taxon>Bacteroidota</taxon>
        <taxon>Sphingobacteriia</taxon>
        <taxon>Sphingobacteriales</taxon>
        <taxon>Sphingobacteriaceae</taxon>
        <taxon>Pedobacter</taxon>
    </lineage>
</organism>